<dbReference type="AlphaFoldDB" id="A0A7D6ZMZ5"/>
<accession>A0A7D6ZMZ5</accession>
<dbReference type="Gene3D" id="1.10.10.10">
    <property type="entry name" value="Winged helix-like DNA-binding domain superfamily/Winged helix DNA-binding domain"/>
    <property type="match status" value="1"/>
</dbReference>
<evidence type="ECO:0008006" key="3">
    <source>
        <dbReference type="Google" id="ProtNLM"/>
    </source>
</evidence>
<dbReference type="RefSeq" id="WP_181584744.1">
    <property type="nucleotide sequence ID" value="NZ_CP059399.1"/>
</dbReference>
<organism evidence="1 2">
    <name type="scientific">Nocardia huaxiensis</name>
    <dbReference type="NCBI Taxonomy" id="2755382"/>
    <lineage>
        <taxon>Bacteria</taxon>
        <taxon>Bacillati</taxon>
        <taxon>Actinomycetota</taxon>
        <taxon>Actinomycetes</taxon>
        <taxon>Mycobacteriales</taxon>
        <taxon>Nocardiaceae</taxon>
        <taxon>Nocardia</taxon>
    </lineage>
</organism>
<name>A0A7D6ZMZ5_9NOCA</name>
<dbReference type="SUPFAM" id="SSF46894">
    <property type="entry name" value="C-terminal effector domain of the bipartite response regulators"/>
    <property type="match status" value="1"/>
</dbReference>
<dbReference type="GO" id="GO:0006355">
    <property type="term" value="P:regulation of DNA-templated transcription"/>
    <property type="evidence" value="ECO:0007669"/>
    <property type="project" value="InterPro"/>
</dbReference>
<proteinExistence type="predicted"/>
<dbReference type="InterPro" id="IPR016032">
    <property type="entry name" value="Sig_transdc_resp-reg_C-effctor"/>
</dbReference>
<keyword evidence="2" id="KW-1185">Reference proteome</keyword>
<evidence type="ECO:0000313" key="1">
    <source>
        <dbReference type="EMBL" id="QLY33580.1"/>
    </source>
</evidence>
<sequence length="281" mass="30068">MVGNLAAGSVDSLCNSPNGYVDSEVSRSNPGADLESAMMLAEKLLRHAAATRGGTSATNDSTTLLCDEKEARDSVFEALESAASEVICVTPIDRIAFDLLWPGQGSALPVLPDGLDVRLAYTAPRRLADSRAIGLRPRLRSRRGPVTVEVVESPPVQALVVDQRILFLRGSDATNWTLRTTDTHLARMLRAFLLHLFTPLPPHGDDRLPCSHRDCVQARAVLQAMSEGLGDTPAARKLGISVRTYRRRVADVLAQLGAETRFQAGLLVAANGPVCLAVVAG</sequence>
<dbReference type="EMBL" id="CP059399">
    <property type="protein sequence ID" value="QLY33580.1"/>
    <property type="molecule type" value="Genomic_DNA"/>
</dbReference>
<reference evidence="1 2" key="1">
    <citation type="submission" date="2020-07" db="EMBL/GenBank/DDBJ databases">
        <authorList>
            <person name="Zhuang K."/>
            <person name="Ran Y."/>
        </authorList>
    </citation>
    <scope>NUCLEOTIDE SEQUENCE [LARGE SCALE GENOMIC DNA]</scope>
    <source>
        <strain evidence="1 2">WCH-YHL-001</strain>
    </source>
</reference>
<dbReference type="Proteomes" id="UP000515512">
    <property type="component" value="Chromosome"/>
</dbReference>
<dbReference type="KEGG" id="nhu:H0264_16285"/>
<protein>
    <recommendedName>
        <fullName evidence="3">HTH luxR-type domain-containing protein</fullName>
    </recommendedName>
</protein>
<gene>
    <name evidence="1" type="ORF">H0264_16285</name>
</gene>
<dbReference type="GO" id="GO:0003677">
    <property type="term" value="F:DNA binding"/>
    <property type="evidence" value="ECO:0007669"/>
    <property type="project" value="InterPro"/>
</dbReference>
<dbReference type="InterPro" id="IPR036388">
    <property type="entry name" value="WH-like_DNA-bd_sf"/>
</dbReference>
<evidence type="ECO:0000313" key="2">
    <source>
        <dbReference type="Proteomes" id="UP000515512"/>
    </source>
</evidence>